<dbReference type="Pfam" id="PF04321">
    <property type="entry name" value="RmlD_sub_bind"/>
    <property type="match status" value="1"/>
</dbReference>
<feature type="domain" description="RmlD-like substrate binding" evidence="7">
    <location>
        <begin position="3"/>
        <end position="288"/>
    </location>
</feature>
<dbReference type="RefSeq" id="WP_189772857.1">
    <property type="nucleotide sequence ID" value="NZ_BNCK01000008.1"/>
</dbReference>
<evidence type="ECO:0000256" key="5">
    <source>
        <dbReference type="ARBA" id="ARBA00048200"/>
    </source>
</evidence>
<dbReference type="SUPFAM" id="SSF51735">
    <property type="entry name" value="NAD(P)-binding Rossmann-fold domains"/>
    <property type="match status" value="1"/>
</dbReference>
<comment type="caution">
    <text evidence="8">The sequence shown here is derived from an EMBL/GenBank/DDBJ whole genome shotgun (WGS) entry which is preliminary data.</text>
</comment>
<reference evidence="8" key="2">
    <citation type="submission" date="2020-09" db="EMBL/GenBank/DDBJ databases">
        <authorList>
            <person name="Sun Q."/>
            <person name="Kim S."/>
        </authorList>
    </citation>
    <scope>NUCLEOTIDE SEQUENCE</scope>
    <source>
        <strain evidence="8">KCTC 42731</strain>
    </source>
</reference>
<gene>
    <name evidence="8" type="ORF">GCM10017161_32860</name>
</gene>
<dbReference type="Proteomes" id="UP000623842">
    <property type="component" value="Unassembled WGS sequence"/>
</dbReference>
<sequence>MAKIMVTGATGLLGRALMNTLKSSHHVIGTGFSRAKPPLISLDLCDKQQIEQLLNQEKPDVVVHAAAERRPDKCEFDQHQTLALNVDVSRQLASLCTSLGIRLFFISTDYVFDGTSPPYLESAATAPLNFYGQSKAAAEQAILSVSSNHTIIRVPVLYGEVEYLAESAVTVIAKQLIENKATKHDHWAIRFPTHVEDIALTIKDLIALPVAKSSGIFHISGNQSMTKFDIACLIAEHLGINTKTFEAQLEPDQSAPRPHNCALKDTKLNELGINHQRDFAQAIVQVISPHL</sequence>
<comment type="catalytic activity">
    <reaction evidence="5 6">
        <text>dTDP-beta-L-rhamnose + NADP(+) = dTDP-4-dehydro-beta-L-rhamnose + NADPH + H(+)</text>
        <dbReference type="Rhea" id="RHEA:21796"/>
        <dbReference type="ChEBI" id="CHEBI:15378"/>
        <dbReference type="ChEBI" id="CHEBI:57510"/>
        <dbReference type="ChEBI" id="CHEBI:57783"/>
        <dbReference type="ChEBI" id="CHEBI:58349"/>
        <dbReference type="ChEBI" id="CHEBI:62830"/>
        <dbReference type="EC" id="1.1.1.133"/>
    </reaction>
</comment>
<dbReference type="PANTHER" id="PTHR10491:SF4">
    <property type="entry name" value="METHIONINE ADENOSYLTRANSFERASE 2 SUBUNIT BETA"/>
    <property type="match status" value="1"/>
</dbReference>
<protein>
    <recommendedName>
        <fullName evidence="4 6">dTDP-4-dehydrorhamnose reductase</fullName>
        <ecNumber evidence="3 6">1.1.1.133</ecNumber>
    </recommendedName>
</protein>
<dbReference type="EC" id="1.1.1.133" evidence="3 6"/>
<dbReference type="FunFam" id="3.40.50.720:FF:000357">
    <property type="entry name" value="Methionine adenosyltransferase 2 subunit beta"/>
    <property type="match status" value="1"/>
</dbReference>
<accession>A0A919BMG2</accession>
<name>A0A919BMG2_9GAMM</name>
<dbReference type="InterPro" id="IPR029903">
    <property type="entry name" value="RmlD-like-bd"/>
</dbReference>
<dbReference type="Gene3D" id="3.40.50.720">
    <property type="entry name" value="NAD(P)-binding Rossmann-like Domain"/>
    <property type="match status" value="1"/>
</dbReference>
<organism evidence="8 9">
    <name type="scientific">Thalassotalea marina</name>
    <dbReference type="NCBI Taxonomy" id="1673741"/>
    <lineage>
        <taxon>Bacteria</taxon>
        <taxon>Pseudomonadati</taxon>
        <taxon>Pseudomonadota</taxon>
        <taxon>Gammaproteobacteria</taxon>
        <taxon>Alteromonadales</taxon>
        <taxon>Colwelliaceae</taxon>
        <taxon>Thalassotalea</taxon>
    </lineage>
</organism>
<dbReference type="GO" id="GO:0048269">
    <property type="term" value="C:methionine adenosyltransferase complex"/>
    <property type="evidence" value="ECO:0007669"/>
    <property type="project" value="TreeGrafter"/>
</dbReference>
<evidence type="ECO:0000256" key="3">
    <source>
        <dbReference type="ARBA" id="ARBA00012929"/>
    </source>
</evidence>
<proteinExistence type="inferred from homology"/>
<dbReference type="EMBL" id="BNCK01000008">
    <property type="protein sequence ID" value="GHG01548.1"/>
    <property type="molecule type" value="Genomic_DNA"/>
</dbReference>
<evidence type="ECO:0000313" key="8">
    <source>
        <dbReference type="EMBL" id="GHG01548.1"/>
    </source>
</evidence>
<evidence type="ECO:0000256" key="4">
    <source>
        <dbReference type="ARBA" id="ARBA00017099"/>
    </source>
</evidence>
<comment type="cofactor">
    <cofactor evidence="6">
        <name>Mg(2+)</name>
        <dbReference type="ChEBI" id="CHEBI:18420"/>
    </cofactor>
    <text evidence="6">Binds 1 Mg(2+) ion per monomer.</text>
</comment>
<dbReference type="CDD" id="cd05254">
    <property type="entry name" value="dTDP_HR_like_SDR_e"/>
    <property type="match status" value="1"/>
</dbReference>
<comment type="function">
    <text evidence="6">Catalyzes the reduction of dTDP-6-deoxy-L-lyxo-4-hexulose to yield dTDP-L-rhamnose.</text>
</comment>
<keyword evidence="6" id="KW-0521">NADP</keyword>
<evidence type="ECO:0000313" key="9">
    <source>
        <dbReference type="Proteomes" id="UP000623842"/>
    </source>
</evidence>
<evidence type="ECO:0000256" key="2">
    <source>
        <dbReference type="ARBA" id="ARBA00010944"/>
    </source>
</evidence>
<evidence type="ECO:0000256" key="6">
    <source>
        <dbReference type="RuleBase" id="RU364082"/>
    </source>
</evidence>
<dbReference type="InterPro" id="IPR005913">
    <property type="entry name" value="dTDP_dehydrorham_reduct"/>
</dbReference>
<dbReference type="GO" id="GO:0048270">
    <property type="term" value="F:methionine adenosyltransferase regulator activity"/>
    <property type="evidence" value="ECO:0007669"/>
    <property type="project" value="TreeGrafter"/>
</dbReference>
<reference evidence="8" key="1">
    <citation type="journal article" date="2014" name="Int. J. Syst. Evol. Microbiol.">
        <title>Complete genome sequence of Corynebacterium casei LMG S-19264T (=DSM 44701T), isolated from a smear-ripened cheese.</title>
        <authorList>
            <consortium name="US DOE Joint Genome Institute (JGI-PGF)"/>
            <person name="Walter F."/>
            <person name="Albersmeier A."/>
            <person name="Kalinowski J."/>
            <person name="Ruckert C."/>
        </authorList>
    </citation>
    <scope>NUCLEOTIDE SEQUENCE</scope>
    <source>
        <strain evidence="8">KCTC 42731</strain>
    </source>
</reference>
<evidence type="ECO:0000259" key="7">
    <source>
        <dbReference type="Pfam" id="PF04321"/>
    </source>
</evidence>
<keyword evidence="9" id="KW-1185">Reference proteome</keyword>
<dbReference type="InterPro" id="IPR036291">
    <property type="entry name" value="NAD(P)-bd_dom_sf"/>
</dbReference>
<dbReference type="GO" id="GO:0006556">
    <property type="term" value="P:S-adenosylmethionine biosynthetic process"/>
    <property type="evidence" value="ECO:0007669"/>
    <property type="project" value="TreeGrafter"/>
</dbReference>
<comment type="pathway">
    <text evidence="1 6">Carbohydrate biosynthesis; dTDP-L-rhamnose biosynthesis.</text>
</comment>
<dbReference type="GO" id="GO:0008831">
    <property type="term" value="F:dTDP-4-dehydrorhamnose reductase activity"/>
    <property type="evidence" value="ECO:0007669"/>
    <property type="project" value="UniProtKB-EC"/>
</dbReference>
<comment type="similarity">
    <text evidence="2 6">Belongs to the dTDP-4-dehydrorhamnose reductase family.</text>
</comment>
<dbReference type="AlphaFoldDB" id="A0A919BMG2"/>
<evidence type="ECO:0000256" key="1">
    <source>
        <dbReference type="ARBA" id="ARBA00004781"/>
    </source>
</evidence>
<keyword evidence="6" id="KW-0560">Oxidoreductase</keyword>
<dbReference type="PANTHER" id="PTHR10491">
    <property type="entry name" value="DTDP-4-DEHYDRORHAMNOSE REDUCTASE"/>
    <property type="match status" value="1"/>
</dbReference>